<accession>A0ABX2C9S7</accession>
<sequence length="448" mass="47932">MLQEAYVMDVEGGSSRVSASVRPSDPAAASWVDSPGYLRLADTLVVLTAVALPWSTTLTGALMLVWLAVIVPTIDWDELIRSLALPACALPLALFVLADVGVLWSDAPWEAGLQAINPVSKLLLLPFLFHHFRRSERAAWVFVGFLASSAMLMMSSWTMADLSSTRLRIGSAAILGEPTQGRTLQFTLCALGLLVPALLALAQRRLLMAATWFGLGLAFLAHDLFLVPARTLCLYLPILLLVLAGRHFSRRLASILVLSAALTGGVAWAAAPFLGKPIAELAARHRVYVSGGLAQGPGDWPPSVRAIGEAPLFGHGTGWIRRPFELQPDRQGARQTEIRPSAPGMMVGLQWGLVGLILLAAMWISHSRLFRSPDWMAWVGLTVVVQSVIGSLLSTSLLDVSEGWIYVLGVGVAGGIMLGRANAPDRVDGQRSGAIDGDQSGCLDPRST</sequence>
<dbReference type="EMBL" id="JABFDN010000002">
    <property type="protein sequence ID" value="NPU65013.1"/>
    <property type="molecule type" value="Genomic_DNA"/>
</dbReference>
<evidence type="ECO:0000313" key="3">
    <source>
        <dbReference type="EMBL" id="NPU65013.1"/>
    </source>
</evidence>
<keyword evidence="2" id="KW-0812">Transmembrane</keyword>
<keyword evidence="2" id="KW-1133">Transmembrane helix</keyword>
<evidence type="ECO:0000256" key="2">
    <source>
        <dbReference type="SAM" id="Phobius"/>
    </source>
</evidence>
<name>A0ABX2C9S7_9BRAD</name>
<feature type="transmembrane region" description="Helical" evidence="2">
    <location>
        <begin position="83"/>
        <end position="105"/>
    </location>
</feature>
<feature type="transmembrane region" description="Helical" evidence="2">
    <location>
        <begin position="252"/>
        <end position="271"/>
    </location>
</feature>
<comment type="caution">
    <text evidence="3">The sequence shown here is derived from an EMBL/GenBank/DDBJ whole genome shotgun (WGS) entry which is preliminary data.</text>
</comment>
<dbReference type="Proteomes" id="UP000886476">
    <property type="component" value="Unassembled WGS sequence"/>
</dbReference>
<feature type="transmembrane region" description="Helical" evidence="2">
    <location>
        <begin position="404"/>
        <end position="423"/>
    </location>
</feature>
<keyword evidence="2" id="KW-0472">Membrane</keyword>
<protein>
    <submittedName>
        <fullName evidence="3">O-antigen ligase domain-containing protein</fullName>
    </submittedName>
</protein>
<organism evidence="3 4">
    <name type="scientific">Bradyrhizobium aeschynomenes</name>
    <dbReference type="NCBI Taxonomy" id="2734909"/>
    <lineage>
        <taxon>Bacteria</taxon>
        <taxon>Pseudomonadati</taxon>
        <taxon>Pseudomonadota</taxon>
        <taxon>Alphaproteobacteria</taxon>
        <taxon>Hyphomicrobiales</taxon>
        <taxon>Nitrobacteraceae</taxon>
        <taxon>Bradyrhizobium</taxon>
    </lineage>
</organism>
<reference evidence="3" key="1">
    <citation type="submission" date="2020-05" db="EMBL/GenBank/DDBJ databases">
        <title>Nod-independent and nitrogen-fixing Bradyrhizobium aeschynomene sp. nov. isolated from nodules of Aeschynomene indica.</title>
        <authorList>
            <person name="Zhang Z."/>
        </authorList>
    </citation>
    <scope>NUCLEOTIDE SEQUENCE</scope>
    <source>
        <strain evidence="3">83012</strain>
    </source>
</reference>
<feature type="transmembrane region" description="Helical" evidence="2">
    <location>
        <begin position="138"/>
        <end position="160"/>
    </location>
</feature>
<feature type="transmembrane region" description="Helical" evidence="2">
    <location>
        <begin position="344"/>
        <end position="364"/>
    </location>
</feature>
<feature type="region of interest" description="Disordered" evidence="1">
    <location>
        <begin position="425"/>
        <end position="448"/>
    </location>
</feature>
<keyword evidence="3" id="KW-0436">Ligase</keyword>
<gene>
    <name evidence="3" type="ORF">HL667_08415</name>
</gene>
<feature type="transmembrane region" description="Helical" evidence="2">
    <location>
        <begin position="227"/>
        <end position="245"/>
    </location>
</feature>
<dbReference type="GO" id="GO:0016874">
    <property type="term" value="F:ligase activity"/>
    <property type="evidence" value="ECO:0007669"/>
    <property type="project" value="UniProtKB-KW"/>
</dbReference>
<feature type="transmembrane region" description="Helical" evidence="2">
    <location>
        <begin position="44"/>
        <end position="71"/>
    </location>
</feature>
<proteinExistence type="predicted"/>
<evidence type="ECO:0000313" key="4">
    <source>
        <dbReference type="Proteomes" id="UP000886476"/>
    </source>
</evidence>
<keyword evidence="4" id="KW-1185">Reference proteome</keyword>
<feature type="transmembrane region" description="Helical" evidence="2">
    <location>
        <begin position="376"/>
        <end position="398"/>
    </location>
</feature>
<evidence type="ECO:0000256" key="1">
    <source>
        <dbReference type="SAM" id="MobiDB-lite"/>
    </source>
</evidence>
<dbReference type="RefSeq" id="WP_172110098.1">
    <property type="nucleotide sequence ID" value="NZ_JABFDN010000002.1"/>
</dbReference>
<feature type="transmembrane region" description="Helical" evidence="2">
    <location>
        <begin position="180"/>
        <end position="199"/>
    </location>
</feature>